<dbReference type="InterPro" id="IPR029058">
    <property type="entry name" value="AB_hydrolase_fold"/>
</dbReference>
<gene>
    <name evidence="2" type="ORF">M23134_04458</name>
</gene>
<protein>
    <submittedName>
        <fullName evidence="2">Putative exported protein</fullName>
    </submittedName>
</protein>
<dbReference type="SUPFAM" id="SSF53474">
    <property type="entry name" value="alpha/beta-Hydrolases"/>
    <property type="match status" value="1"/>
</dbReference>
<dbReference type="InterPro" id="IPR022742">
    <property type="entry name" value="Hydrolase_4"/>
</dbReference>
<evidence type="ECO:0000259" key="1">
    <source>
        <dbReference type="Pfam" id="PF12146"/>
    </source>
</evidence>
<dbReference type="GO" id="GO:0052689">
    <property type="term" value="F:carboxylic ester hydrolase activity"/>
    <property type="evidence" value="ECO:0007669"/>
    <property type="project" value="TreeGrafter"/>
</dbReference>
<dbReference type="PANTHER" id="PTHR43265">
    <property type="entry name" value="ESTERASE ESTD"/>
    <property type="match status" value="1"/>
</dbReference>
<evidence type="ECO:0000313" key="2">
    <source>
        <dbReference type="EMBL" id="EAY28611.1"/>
    </source>
</evidence>
<dbReference type="AlphaFoldDB" id="A1ZM79"/>
<proteinExistence type="predicted"/>
<keyword evidence="3" id="KW-1185">Reference proteome</keyword>
<dbReference type="Pfam" id="PF12146">
    <property type="entry name" value="Hydrolase_4"/>
    <property type="match status" value="1"/>
</dbReference>
<dbReference type="EMBL" id="AAWS01000015">
    <property type="protein sequence ID" value="EAY28611.1"/>
    <property type="molecule type" value="Genomic_DNA"/>
</dbReference>
<sequence length="351" mass="40495">MPMKKNVKRFLLCLFLLLLAFFIWLPADNYTAHPIRFLSNQDTLSGVLNMPKGLPKDSLTLLIFVHGDGALTANAHGYYESIWRHLAAKGVATLAWDKKGVGASQGNWLSQDMEARAQEVRDALKYVRTSQKWRFSKIGVIGFSQGGWVLPLLNTHSKVQLSFMIIVSGAVNWRQQSNYLTTQRLKREGKNAHEIAKGLAQNKADHQFLLQKKNYEAYLAYERKKQATTGIPPRLMTRERYYFVQKNIRADATEGLKRLQCPVFALFGDKDLNVNFQESSSIYRNIFMKYHPQQCVVKTYTNATHSLLKHRHFQKIRPDATFMWKFWLWGEHAFVSGVLDDIRAFALHQKI</sequence>
<reference evidence="2 3" key="1">
    <citation type="submission" date="2007-01" db="EMBL/GenBank/DDBJ databases">
        <authorList>
            <person name="Haygood M."/>
            <person name="Podell S."/>
            <person name="Anderson C."/>
            <person name="Hopkinson B."/>
            <person name="Roe K."/>
            <person name="Barbeau K."/>
            <person name="Gaasterland T."/>
            <person name="Ferriera S."/>
            <person name="Johnson J."/>
            <person name="Kravitz S."/>
            <person name="Beeson K."/>
            <person name="Sutton G."/>
            <person name="Rogers Y.-H."/>
            <person name="Friedman R."/>
            <person name="Frazier M."/>
            <person name="Venter J.C."/>
        </authorList>
    </citation>
    <scope>NUCLEOTIDE SEQUENCE [LARGE SCALE GENOMIC DNA]</scope>
    <source>
        <strain evidence="2 3">ATCC 23134</strain>
    </source>
</reference>
<dbReference type="eggNOG" id="COG1073">
    <property type="taxonomic scope" value="Bacteria"/>
</dbReference>
<evidence type="ECO:0000313" key="3">
    <source>
        <dbReference type="Proteomes" id="UP000004095"/>
    </source>
</evidence>
<accession>A1ZM79</accession>
<dbReference type="PANTHER" id="PTHR43265:SF1">
    <property type="entry name" value="ESTERASE ESTD"/>
    <property type="match status" value="1"/>
</dbReference>
<dbReference type="Proteomes" id="UP000004095">
    <property type="component" value="Unassembled WGS sequence"/>
</dbReference>
<organism evidence="2 3">
    <name type="scientific">Microscilla marina ATCC 23134</name>
    <dbReference type="NCBI Taxonomy" id="313606"/>
    <lineage>
        <taxon>Bacteria</taxon>
        <taxon>Pseudomonadati</taxon>
        <taxon>Bacteroidota</taxon>
        <taxon>Cytophagia</taxon>
        <taxon>Cytophagales</taxon>
        <taxon>Microscillaceae</taxon>
        <taxon>Microscilla</taxon>
    </lineage>
</organism>
<name>A1ZM79_MICM2</name>
<dbReference type="InterPro" id="IPR053145">
    <property type="entry name" value="AB_hydrolase_Est10"/>
</dbReference>
<feature type="domain" description="Serine aminopeptidase S33" evidence="1">
    <location>
        <begin position="62"/>
        <end position="309"/>
    </location>
</feature>
<dbReference type="Gene3D" id="3.40.50.1820">
    <property type="entry name" value="alpha/beta hydrolase"/>
    <property type="match status" value="1"/>
</dbReference>
<comment type="caution">
    <text evidence="2">The sequence shown here is derived from an EMBL/GenBank/DDBJ whole genome shotgun (WGS) entry which is preliminary data.</text>
</comment>